<proteinExistence type="predicted"/>
<dbReference type="EMBL" id="CP007451">
    <property type="protein sequence ID" value="AHW62058.1"/>
    <property type="molecule type" value="Genomic_DNA"/>
</dbReference>
<organism evidence="2 3">
    <name type="scientific">Draconibacterium orientale</name>
    <dbReference type="NCBI Taxonomy" id="1168034"/>
    <lineage>
        <taxon>Bacteria</taxon>
        <taxon>Pseudomonadati</taxon>
        <taxon>Bacteroidota</taxon>
        <taxon>Bacteroidia</taxon>
        <taxon>Marinilabiliales</taxon>
        <taxon>Prolixibacteraceae</taxon>
        <taxon>Draconibacterium</taxon>
    </lineage>
</organism>
<feature type="domain" description="Helicase C-terminal" evidence="1">
    <location>
        <begin position="48"/>
        <end position="183"/>
    </location>
</feature>
<dbReference type="InterPro" id="IPR027417">
    <property type="entry name" value="P-loop_NTPase"/>
</dbReference>
<protein>
    <recommendedName>
        <fullName evidence="1">Helicase C-terminal domain-containing protein</fullName>
    </recommendedName>
</protein>
<evidence type="ECO:0000313" key="3">
    <source>
        <dbReference type="Proteomes" id="UP000023772"/>
    </source>
</evidence>
<dbReference type="Proteomes" id="UP000023772">
    <property type="component" value="Chromosome"/>
</dbReference>
<name>A0ABM5QEB4_9BACT</name>
<dbReference type="Gene3D" id="3.40.50.300">
    <property type="entry name" value="P-loop containing nucleotide triphosphate hydrolases"/>
    <property type="match status" value="1"/>
</dbReference>
<dbReference type="PROSITE" id="PS51194">
    <property type="entry name" value="HELICASE_CTER"/>
    <property type="match status" value="1"/>
</dbReference>
<accession>A0ABM5QEB4</accession>
<sequence length="183" mass="21753">MAERNIQTEINIKETELFAPFDYKIDKYETISRILVHDTQRNSLILQDVENNAKRFKTILILSERKAHVDILNLYLKDKYETITIHGDDAESARKSKIEQIKQGHFKIVISTGQFFGEGIDISNLECLFIVYPFAFEGKLIQYIGRIQRSKNPPVIFDYRDSKIDYFEKMFKQRKRYYNKLLK</sequence>
<evidence type="ECO:0000259" key="1">
    <source>
        <dbReference type="PROSITE" id="PS51194"/>
    </source>
</evidence>
<dbReference type="SUPFAM" id="SSF52540">
    <property type="entry name" value="P-loop containing nucleoside triphosphate hydrolases"/>
    <property type="match status" value="1"/>
</dbReference>
<reference evidence="2 3" key="1">
    <citation type="submission" date="2014-03" db="EMBL/GenBank/DDBJ databases">
        <title>Complete genome sequence of a deeply braunched marine Bacteroidia bacterium Draconibacterium orientale type strain FH5T.</title>
        <authorList>
            <person name="Li X."/>
            <person name="Wang X."/>
            <person name="Xie Z."/>
            <person name="Du Z."/>
            <person name="Chen G."/>
        </authorList>
    </citation>
    <scope>NUCLEOTIDE SEQUENCE [LARGE SCALE GENOMIC DNA]</scope>
    <source>
        <strain evidence="2 3">FH5</strain>
    </source>
</reference>
<evidence type="ECO:0000313" key="2">
    <source>
        <dbReference type="EMBL" id="AHW62058.1"/>
    </source>
</evidence>
<dbReference type="InterPro" id="IPR001650">
    <property type="entry name" value="Helicase_C-like"/>
</dbReference>
<dbReference type="Pfam" id="PF00271">
    <property type="entry name" value="Helicase_C"/>
    <property type="match status" value="1"/>
</dbReference>
<keyword evidence="3" id="KW-1185">Reference proteome</keyword>
<gene>
    <name evidence="2" type="ORF">FH5T_14235</name>
</gene>